<dbReference type="EMBL" id="BAABUJ010000043">
    <property type="protein sequence ID" value="GAA5805237.1"/>
    <property type="molecule type" value="Genomic_DNA"/>
</dbReference>
<evidence type="ECO:0000259" key="1">
    <source>
        <dbReference type="Pfam" id="PF13649"/>
    </source>
</evidence>
<sequence length="302" mass="34569">MKTNQALRTFTSEEEEATFQDDFISEEGPTHSGRTYHNVDSSAYWMPRDEEEQLRLTGVSRIMSQNFLPQVEDYISFEKGVDCLDIGCGPGTFLMDMAQDYPKSNFVGIDIAAMVNINFKLPNVSFALGNVLEGLHFPDNSFEYIQLRVFVNALRKDEWPVALKEIHRLLKPGGCVGFFEYEPRETGSEDCKKVFRAVVKLMEYHHQEPLAGHKLKEWVVEAGMEHVVTVENAIDCGPDTGSAKRWRWIWSQSCTSMGPYLSPLLDVKFEDWPQFLNNHMNDMVRSHGHITIVRSVARKPLN</sequence>
<name>A0ABP9YG27_9FUNG</name>
<proteinExistence type="predicted"/>
<comment type="caution">
    <text evidence="2">The sequence shown here is derived from an EMBL/GenBank/DDBJ whole genome shotgun (WGS) entry which is preliminary data.</text>
</comment>
<dbReference type="Pfam" id="PF13649">
    <property type="entry name" value="Methyltransf_25"/>
    <property type="match status" value="1"/>
</dbReference>
<protein>
    <recommendedName>
        <fullName evidence="1">Methyltransferase domain-containing protein</fullName>
    </recommendedName>
</protein>
<dbReference type="PANTHER" id="PTHR43591">
    <property type="entry name" value="METHYLTRANSFERASE"/>
    <property type="match status" value="1"/>
</dbReference>
<dbReference type="Gene3D" id="3.40.50.150">
    <property type="entry name" value="Vaccinia Virus protein VP39"/>
    <property type="match status" value="1"/>
</dbReference>
<dbReference type="Proteomes" id="UP001476247">
    <property type="component" value="Unassembled WGS sequence"/>
</dbReference>
<evidence type="ECO:0000313" key="2">
    <source>
        <dbReference type="EMBL" id="GAA5805237.1"/>
    </source>
</evidence>
<keyword evidence="3" id="KW-1185">Reference proteome</keyword>
<gene>
    <name evidence="2" type="ORF">HPULCUR_010751</name>
</gene>
<dbReference type="InterPro" id="IPR041698">
    <property type="entry name" value="Methyltransf_25"/>
</dbReference>
<feature type="domain" description="Methyltransferase" evidence="1">
    <location>
        <begin position="84"/>
        <end position="174"/>
    </location>
</feature>
<dbReference type="InterPro" id="IPR029063">
    <property type="entry name" value="SAM-dependent_MTases_sf"/>
</dbReference>
<reference evidence="2 3" key="1">
    <citation type="submission" date="2024-04" db="EMBL/GenBank/DDBJ databases">
        <title>genome sequences of Mucor flavus KT1a and Helicostylum pulchrum KT1b strains isolation_sourced from the surface of a dry-aged beef.</title>
        <authorList>
            <person name="Toyotome T."/>
            <person name="Hosono M."/>
            <person name="Torimaru M."/>
            <person name="Fukuda K."/>
            <person name="Mikami N."/>
        </authorList>
    </citation>
    <scope>NUCLEOTIDE SEQUENCE [LARGE SCALE GENOMIC DNA]</scope>
    <source>
        <strain evidence="2 3">KT1b</strain>
    </source>
</reference>
<dbReference type="PANTHER" id="PTHR43591:SF24">
    <property type="entry name" value="2-METHOXY-6-POLYPRENYL-1,4-BENZOQUINOL METHYLASE, MITOCHONDRIAL"/>
    <property type="match status" value="1"/>
</dbReference>
<organism evidence="2 3">
    <name type="scientific">Helicostylum pulchrum</name>
    <dbReference type="NCBI Taxonomy" id="562976"/>
    <lineage>
        <taxon>Eukaryota</taxon>
        <taxon>Fungi</taxon>
        <taxon>Fungi incertae sedis</taxon>
        <taxon>Mucoromycota</taxon>
        <taxon>Mucoromycotina</taxon>
        <taxon>Mucoromycetes</taxon>
        <taxon>Mucorales</taxon>
        <taxon>Mucorineae</taxon>
        <taxon>Mucoraceae</taxon>
        <taxon>Helicostylum</taxon>
    </lineage>
</organism>
<dbReference type="CDD" id="cd02440">
    <property type="entry name" value="AdoMet_MTases"/>
    <property type="match status" value="1"/>
</dbReference>
<dbReference type="SUPFAM" id="SSF53335">
    <property type="entry name" value="S-adenosyl-L-methionine-dependent methyltransferases"/>
    <property type="match status" value="1"/>
</dbReference>
<evidence type="ECO:0000313" key="3">
    <source>
        <dbReference type="Proteomes" id="UP001476247"/>
    </source>
</evidence>
<accession>A0ABP9YG27</accession>